<dbReference type="CTD" id="36341488"/>
<proteinExistence type="predicted"/>
<protein>
    <submittedName>
        <fullName evidence="1">Uncharacterized protein</fullName>
    </submittedName>
</protein>
<reference evidence="1 2" key="1">
    <citation type="journal article" date="2013" name="Nat. Genet.">
        <title>The genome of the hydatid tapeworm Echinococcus granulosus.</title>
        <authorList>
            <person name="Zheng H."/>
            <person name="Zhang W."/>
            <person name="Zhang L."/>
            <person name="Zhang Z."/>
            <person name="Li J."/>
            <person name="Lu G."/>
            <person name="Zhu Y."/>
            <person name="Wang Y."/>
            <person name="Huang Y."/>
            <person name="Liu J."/>
            <person name="Kang H."/>
            <person name="Chen J."/>
            <person name="Wang L."/>
            <person name="Chen A."/>
            <person name="Yu S."/>
            <person name="Gao Z."/>
            <person name="Jin L."/>
            <person name="Gu W."/>
            <person name="Wang Z."/>
            <person name="Zhao L."/>
            <person name="Shi B."/>
            <person name="Wen H."/>
            <person name="Lin R."/>
            <person name="Jones M.K."/>
            <person name="Brejova B."/>
            <person name="Vinar T."/>
            <person name="Zhao G."/>
            <person name="McManus D.P."/>
            <person name="Chen Z."/>
            <person name="Zhou Y."/>
            <person name="Wang S."/>
        </authorList>
    </citation>
    <scope>NUCLEOTIDE SEQUENCE [LARGE SCALE GENOMIC DNA]</scope>
</reference>
<accession>W6V0B4</accession>
<sequence length="102" mass="12092">MSLNVSSPKIFLQNVYSLPFTCFSLVYFPQCRFQNVLIAYCNSCQNILKVNFLHFYCRGTFVFPPPHYFRPNTRRYAIQYTLENFVSVQAINFVIIASYYPF</sequence>
<dbReference type="RefSeq" id="XP_024350615.1">
    <property type="nucleotide sequence ID" value="XM_024495022.1"/>
</dbReference>
<gene>
    <name evidence="1" type="ORF">EGR_05773</name>
</gene>
<name>W6V0B4_ECHGR</name>
<dbReference type="Proteomes" id="UP000019149">
    <property type="component" value="Unassembled WGS sequence"/>
</dbReference>
<keyword evidence="2" id="KW-1185">Reference proteome</keyword>
<dbReference type="EMBL" id="APAU02000045">
    <property type="protein sequence ID" value="EUB59419.1"/>
    <property type="molecule type" value="Genomic_DNA"/>
</dbReference>
<dbReference type="AlphaFoldDB" id="W6V0B4"/>
<evidence type="ECO:0000313" key="2">
    <source>
        <dbReference type="Proteomes" id="UP000019149"/>
    </source>
</evidence>
<comment type="caution">
    <text evidence="1">The sequence shown here is derived from an EMBL/GenBank/DDBJ whole genome shotgun (WGS) entry which is preliminary data.</text>
</comment>
<dbReference type="KEGG" id="egl:EGR_05773"/>
<evidence type="ECO:0000313" key="1">
    <source>
        <dbReference type="EMBL" id="EUB59419.1"/>
    </source>
</evidence>
<organism evidence="1 2">
    <name type="scientific">Echinococcus granulosus</name>
    <name type="common">Hydatid tapeworm</name>
    <dbReference type="NCBI Taxonomy" id="6210"/>
    <lineage>
        <taxon>Eukaryota</taxon>
        <taxon>Metazoa</taxon>
        <taxon>Spiralia</taxon>
        <taxon>Lophotrochozoa</taxon>
        <taxon>Platyhelminthes</taxon>
        <taxon>Cestoda</taxon>
        <taxon>Eucestoda</taxon>
        <taxon>Cyclophyllidea</taxon>
        <taxon>Taeniidae</taxon>
        <taxon>Echinococcus</taxon>
        <taxon>Echinococcus granulosus group</taxon>
    </lineage>
</organism>
<dbReference type="GeneID" id="36341488"/>